<sequence>MLTRQGVEIRVLSRQGKSIRAIARELGISRETVRRYLSEPVDNRPIPKTGEELCEAVVTWLVRSQALRH</sequence>
<dbReference type="OrthoDB" id="9996331at2759"/>
<dbReference type="GO" id="GO:0006355">
    <property type="term" value="P:regulation of DNA-templated transcription"/>
    <property type="evidence" value="ECO:0007669"/>
    <property type="project" value="InterPro"/>
</dbReference>
<accession>R7Q7J0</accession>
<dbReference type="GO" id="GO:0003677">
    <property type="term" value="F:DNA binding"/>
    <property type="evidence" value="ECO:0007669"/>
    <property type="project" value="InterPro"/>
</dbReference>
<dbReference type="EMBL" id="HG001694">
    <property type="protein sequence ID" value="CDF34482.1"/>
    <property type="molecule type" value="Genomic_DNA"/>
</dbReference>
<dbReference type="KEGG" id="ccp:CHC_T00002914001"/>
<reference evidence="3" key="1">
    <citation type="journal article" date="2013" name="Proc. Natl. Acad. Sci. U.S.A.">
        <title>Genome structure and metabolic features in the red seaweed Chondrus crispus shed light on evolution of the Archaeplastida.</title>
        <authorList>
            <person name="Collen J."/>
            <person name="Porcel B."/>
            <person name="Carre W."/>
            <person name="Ball S.G."/>
            <person name="Chaparro C."/>
            <person name="Tonon T."/>
            <person name="Barbeyron T."/>
            <person name="Michel G."/>
            <person name="Noel B."/>
            <person name="Valentin K."/>
            <person name="Elias M."/>
            <person name="Artiguenave F."/>
            <person name="Arun A."/>
            <person name="Aury J.M."/>
            <person name="Barbosa-Neto J.F."/>
            <person name="Bothwell J.H."/>
            <person name="Bouget F.Y."/>
            <person name="Brillet L."/>
            <person name="Cabello-Hurtado F."/>
            <person name="Capella-Gutierrez S."/>
            <person name="Charrier B."/>
            <person name="Cladiere L."/>
            <person name="Cock J.M."/>
            <person name="Coelho S.M."/>
            <person name="Colleoni C."/>
            <person name="Czjzek M."/>
            <person name="Da Silva C."/>
            <person name="Delage L."/>
            <person name="Denoeud F."/>
            <person name="Deschamps P."/>
            <person name="Dittami S.M."/>
            <person name="Gabaldon T."/>
            <person name="Gachon C.M."/>
            <person name="Groisillier A."/>
            <person name="Herve C."/>
            <person name="Jabbari K."/>
            <person name="Katinka M."/>
            <person name="Kloareg B."/>
            <person name="Kowalczyk N."/>
            <person name="Labadie K."/>
            <person name="Leblanc C."/>
            <person name="Lopez P.J."/>
            <person name="McLachlan D.H."/>
            <person name="Meslet-Cladiere L."/>
            <person name="Moustafa A."/>
            <person name="Nehr Z."/>
            <person name="Nyvall Collen P."/>
            <person name="Panaud O."/>
            <person name="Partensky F."/>
            <person name="Poulain J."/>
            <person name="Rensing S.A."/>
            <person name="Rousvoal S."/>
            <person name="Samson G."/>
            <person name="Symeonidi A."/>
            <person name="Weissenbach J."/>
            <person name="Zambounis A."/>
            <person name="Wincker P."/>
            <person name="Boyen C."/>
        </authorList>
    </citation>
    <scope>NUCLEOTIDE SEQUENCE [LARGE SCALE GENOMIC DNA]</scope>
    <source>
        <strain evidence="3">cv. Stackhouse</strain>
    </source>
</reference>
<keyword evidence="3" id="KW-1185">Reference proteome</keyword>
<dbReference type="Pfam" id="PF02796">
    <property type="entry name" value="HTH_7"/>
    <property type="match status" value="1"/>
</dbReference>
<dbReference type="InterPro" id="IPR006120">
    <property type="entry name" value="Resolvase_HTH_dom"/>
</dbReference>
<dbReference type="Gene3D" id="1.10.10.60">
    <property type="entry name" value="Homeodomain-like"/>
    <property type="match status" value="1"/>
</dbReference>
<dbReference type="GO" id="GO:0000150">
    <property type="term" value="F:DNA strand exchange activity"/>
    <property type="evidence" value="ECO:0007669"/>
    <property type="project" value="InterPro"/>
</dbReference>
<protein>
    <recommendedName>
        <fullName evidence="1">Resolvase HTH domain-containing protein</fullName>
    </recommendedName>
</protein>
<name>R7Q7J0_CHOCR</name>
<dbReference type="InterPro" id="IPR016032">
    <property type="entry name" value="Sig_transdc_resp-reg_C-effctor"/>
</dbReference>
<dbReference type="RefSeq" id="XP_005714301.1">
    <property type="nucleotide sequence ID" value="XM_005714244.1"/>
</dbReference>
<dbReference type="AlphaFoldDB" id="R7Q7J0"/>
<dbReference type="Gramene" id="CDF34482">
    <property type="protein sequence ID" value="CDF34482"/>
    <property type="gene ID" value="CHC_T00002914001"/>
</dbReference>
<dbReference type="GeneID" id="17322011"/>
<gene>
    <name evidence="2" type="ORF">CHC_T00002914001</name>
</gene>
<feature type="domain" description="Resolvase HTH" evidence="1">
    <location>
        <begin position="8"/>
        <end position="38"/>
    </location>
</feature>
<dbReference type="Proteomes" id="UP000012073">
    <property type="component" value="Unassembled WGS sequence"/>
</dbReference>
<evidence type="ECO:0000313" key="3">
    <source>
        <dbReference type="Proteomes" id="UP000012073"/>
    </source>
</evidence>
<evidence type="ECO:0000259" key="1">
    <source>
        <dbReference type="Pfam" id="PF02796"/>
    </source>
</evidence>
<proteinExistence type="predicted"/>
<dbReference type="SUPFAM" id="SSF46894">
    <property type="entry name" value="C-terminal effector domain of the bipartite response regulators"/>
    <property type="match status" value="1"/>
</dbReference>
<organism evidence="2 3">
    <name type="scientific">Chondrus crispus</name>
    <name type="common">Carrageen Irish moss</name>
    <name type="synonym">Polymorpha crispa</name>
    <dbReference type="NCBI Taxonomy" id="2769"/>
    <lineage>
        <taxon>Eukaryota</taxon>
        <taxon>Rhodophyta</taxon>
        <taxon>Florideophyceae</taxon>
        <taxon>Rhodymeniophycidae</taxon>
        <taxon>Gigartinales</taxon>
        <taxon>Gigartinaceae</taxon>
        <taxon>Chondrus</taxon>
    </lineage>
</organism>
<evidence type="ECO:0000313" key="2">
    <source>
        <dbReference type="EMBL" id="CDF34482.1"/>
    </source>
</evidence>